<evidence type="ECO:0000313" key="3">
    <source>
        <dbReference type="Proteomes" id="UP001590951"/>
    </source>
</evidence>
<comment type="caution">
    <text evidence="2">The sequence shown here is derived from an EMBL/GenBank/DDBJ whole genome shotgun (WGS) entry which is preliminary data.</text>
</comment>
<feature type="chain" id="PRO_5047049847" evidence="1">
    <location>
        <begin position="22"/>
        <end position="190"/>
    </location>
</feature>
<reference evidence="2 3" key="1">
    <citation type="submission" date="2024-09" db="EMBL/GenBank/DDBJ databases">
        <title>Rethinking Asexuality: The Enigmatic Case of Functional Sexual Genes in Lepraria (Stereocaulaceae).</title>
        <authorList>
            <person name="Doellman M."/>
            <person name="Sun Y."/>
            <person name="Barcenas-Pena A."/>
            <person name="Lumbsch H.T."/>
            <person name="Grewe F."/>
        </authorList>
    </citation>
    <scope>NUCLEOTIDE SEQUENCE [LARGE SCALE GENOMIC DNA]</scope>
    <source>
        <strain evidence="2 3">Grewe 0041</strain>
    </source>
</reference>
<name>A0ABR4B395_9LECA</name>
<dbReference type="EMBL" id="JBHFEH010000027">
    <property type="protein sequence ID" value="KAL2052372.1"/>
    <property type="molecule type" value="Genomic_DNA"/>
</dbReference>
<gene>
    <name evidence="2" type="ORF">ABVK25_007244</name>
</gene>
<evidence type="ECO:0000256" key="1">
    <source>
        <dbReference type="SAM" id="SignalP"/>
    </source>
</evidence>
<keyword evidence="3" id="KW-1185">Reference proteome</keyword>
<proteinExistence type="predicted"/>
<dbReference type="Proteomes" id="UP001590951">
    <property type="component" value="Unassembled WGS sequence"/>
</dbReference>
<accession>A0ABR4B395</accession>
<keyword evidence="1" id="KW-0732">Signal</keyword>
<protein>
    <submittedName>
        <fullName evidence="2">Uncharacterized protein</fullName>
    </submittedName>
</protein>
<feature type="signal peptide" evidence="1">
    <location>
        <begin position="1"/>
        <end position="21"/>
    </location>
</feature>
<evidence type="ECO:0000313" key="2">
    <source>
        <dbReference type="EMBL" id="KAL2052372.1"/>
    </source>
</evidence>
<organism evidence="2 3">
    <name type="scientific">Lepraria finkii</name>
    <dbReference type="NCBI Taxonomy" id="1340010"/>
    <lineage>
        <taxon>Eukaryota</taxon>
        <taxon>Fungi</taxon>
        <taxon>Dikarya</taxon>
        <taxon>Ascomycota</taxon>
        <taxon>Pezizomycotina</taxon>
        <taxon>Lecanoromycetes</taxon>
        <taxon>OSLEUM clade</taxon>
        <taxon>Lecanoromycetidae</taxon>
        <taxon>Lecanorales</taxon>
        <taxon>Lecanorineae</taxon>
        <taxon>Stereocaulaceae</taxon>
        <taxon>Lepraria</taxon>
    </lineage>
</organism>
<sequence length="190" mass="20642">MSLSQALFILFGQAITVLSLAIDTSSTNLLTNSASNNINLNFTQPSLESAYNITPPNNTQPLSLTDRYIPCNATTPPLRPAEPTACTYATKIACRLLSQTNFPRITKGRWVWSNASGCSVAFYVPVSATSVLIPPLGECTETFENIAHHCAGRPVENVGSVNVRTFPSRRDPGSAFDGARVRYLVARMQF</sequence>